<keyword evidence="3" id="KW-1185">Reference proteome</keyword>
<dbReference type="Gene3D" id="3.60.10.10">
    <property type="entry name" value="Endonuclease/exonuclease/phosphatase"/>
    <property type="match status" value="1"/>
</dbReference>
<dbReference type="GO" id="GO:0016020">
    <property type="term" value="C:membrane"/>
    <property type="evidence" value="ECO:0007669"/>
    <property type="project" value="GOC"/>
</dbReference>
<organism evidence="2 3">
    <name type="scientific">Sphingomonas parva</name>
    <dbReference type="NCBI Taxonomy" id="2555898"/>
    <lineage>
        <taxon>Bacteria</taxon>
        <taxon>Pseudomonadati</taxon>
        <taxon>Pseudomonadota</taxon>
        <taxon>Alphaproteobacteria</taxon>
        <taxon>Sphingomonadales</taxon>
        <taxon>Sphingomonadaceae</taxon>
        <taxon>Sphingomonas</taxon>
    </lineage>
</organism>
<accession>A0A4Y8ZM72</accession>
<dbReference type="OrthoDB" id="9813425at2"/>
<dbReference type="EMBL" id="SPDV01000069">
    <property type="protein sequence ID" value="TFI56557.1"/>
    <property type="molecule type" value="Genomic_DNA"/>
</dbReference>
<sequence>MIRVASYNMRKAIGTDRRRNPERTIEVLNELDADVVALQEADRRFGARASAIPFHLLEEHSDYKPVPFEARDGSIGWHGNALLVRKSVEIVDKTLIHLPSLEPRGAVLADIRLKGESLRVVGMHLDLSGLWRRRQAHAILEHIQARDAPLPTVLMGDLNEWSRGSGCLRDFAQHCRFAECGRSFHSRRPVAQLDRIMVTDGLGILESGVHISPAARRASDHLPVWAVLAPGHAHSLSEKVTHAIERIGPMRRLLRQAQRGRDALVNSRLPRRQR</sequence>
<gene>
    <name evidence="2" type="ORF">E2493_19660</name>
</gene>
<proteinExistence type="predicted"/>
<dbReference type="InterPro" id="IPR051916">
    <property type="entry name" value="GPI-anchor_lipid_remodeler"/>
</dbReference>
<dbReference type="InterPro" id="IPR005135">
    <property type="entry name" value="Endo/exonuclease/phosphatase"/>
</dbReference>
<evidence type="ECO:0000259" key="1">
    <source>
        <dbReference type="Pfam" id="PF03372"/>
    </source>
</evidence>
<keyword evidence="2" id="KW-0540">Nuclease</keyword>
<dbReference type="Pfam" id="PF03372">
    <property type="entry name" value="Exo_endo_phos"/>
    <property type="match status" value="1"/>
</dbReference>
<dbReference type="Proteomes" id="UP000298213">
    <property type="component" value="Unassembled WGS sequence"/>
</dbReference>
<evidence type="ECO:0000313" key="3">
    <source>
        <dbReference type="Proteomes" id="UP000298213"/>
    </source>
</evidence>
<dbReference type="GO" id="GO:0004519">
    <property type="term" value="F:endonuclease activity"/>
    <property type="evidence" value="ECO:0007669"/>
    <property type="project" value="UniProtKB-KW"/>
</dbReference>
<dbReference type="GO" id="GO:0006506">
    <property type="term" value="P:GPI anchor biosynthetic process"/>
    <property type="evidence" value="ECO:0007669"/>
    <property type="project" value="TreeGrafter"/>
</dbReference>
<dbReference type="AlphaFoldDB" id="A0A4Y8ZM72"/>
<protein>
    <submittedName>
        <fullName evidence="2">Endonuclease</fullName>
    </submittedName>
</protein>
<feature type="domain" description="Endonuclease/exonuclease/phosphatase" evidence="1">
    <location>
        <begin position="5"/>
        <end position="221"/>
    </location>
</feature>
<keyword evidence="2" id="KW-0378">Hydrolase</keyword>
<reference evidence="2 3" key="1">
    <citation type="submission" date="2019-03" db="EMBL/GenBank/DDBJ databases">
        <title>Genome sequence of Sphingomonas sp. 17J27-24.</title>
        <authorList>
            <person name="Kim M."/>
            <person name="Maeng S."/>
            <person name="Sathiyaraj S."/>
        </authorList>
    </citation>
    <scope>NUCLEOTIDE SEQUENCE [LARGE SCALE GENOMIC DNA]</scope>
    <source>
        <strain evidence="2 3">17J27-24</strain>
    </source>
</reference>
<comment type="caution">
    <text evidence="2">The sequence shown here is derived from an EMBL/GenBank/DDBJ whole genome shotgun (WGS) entry which is preliminary data.</text>
</comment>
<evidence type="ECO:0000313" key="2">
    <source>
        <dbReference type="EMBL" id="TFI56557.1"/>
    </source>
</evidence>
<dbReference type="PANTHER" id="PTHR14859:SF1">
    <property type="entry name" value="PGAP2-INTERACTING PROTEIN"/>
    <property type="match status" value="1"/>
</dbReference>
<dbReference type="SUPFAM" id="SSF56219">
    <property type="entry name" value="DNase I-like"/>
    <property type="match status" value="1"/>
</dbReference>
<dbReference type="InterPro" id="IPR036691">
    <property type="entry name" value="Endo/exonu/phosph_ase_sf"/>
</dbReference>
<dbReference type="PANTHER" id="PTHR14859">
    <property type="entry name" value="CALCOFLUOR WHITE HYPERSENSITIVE PROTEIN PRECURSOR"/>
    <property type="match status" value="1"/>
</dbReference>
<name>A0A4Y8ZM72_9SPHN</name>
<keyword evidence="2" id="KW-0255">Endonuclease</keyword>